<name>A0A0L7LH16_OPEBR</name>
<dbReference type="Gene3D" id="1.25.40.10">
    <property type="entry name" value="Tetratricopeptide repeat domain"/>
    <property type="match status" value="1"/>
</dbReference>
<keyword evidence="1" id="KW-0132">Cell division</keyword>
<dbReference type="SUPFAM" id="SSF48452">
    <property type="entry name" value="TPR-like"/>
    <property type="match status" value="1"/>
</dbReference>
<dbReference type="InterPro" id="IPR011990">
    <property type="entry name" value="TPR-like_helical_dom_sf"/>
</dbReference>
<accession>A0A0L7LH16</accession>
<dbReference type="GO" id="GO:0051301">
    <property type="term" value="P:cell division"/>
    <property type="evidence" value="ECO:0007669"/>
    <property type="project" value="UniProtKB-KW"/>
</dbReference>
<evidence type="ECO:0000313" key="2">
    <source>
        <dbReference type="Proteomes" id="UP000037510"/>
    </source>
</evidence>
<sequence>AIDDAAVDEDTENSRGWVRVLAITRSAHVAHEAGAAAFAAGHHAAARDLFLLALSHAHTDTHPKALALRPARAASLSAAGLCLALMGRETDAAAALHAALAKDPDDVVSLALLDAIVDRLDAALT</sequence>
<dbReference type="EMBL" id="JTDY01001150">
    <property type="protein sequence ID" value="KOB74737.1"/>
    <property type="molecule type" value="Genomic_DNA"/>
</dbReference>
<organism evidence="1 2">
    <name type="scientific">Operophtera brumata</name>
    <name type="common">Winter moth</name>
    <name type="synonym">Phalaena brumata</name>
    <dbReference type="NCBI Taxonomy" id="104452"/>
    <lineage>
        <taxon>Eukaryota</taxon>
        <taxon>Metazoa</taxon>
        <taxon>Ecdysozoa</taxon>
        <taxon>Arthropoda</taxon>
        <taxon>Hexapoda</taxon>
        <taxon>Insecta</taxon>
        <taxon>Pterygota</taxon>
        <taxon>Neoptera</taxon>
        <taxon>Endopterygota</taxon>
        <taxon>Lepidoptera</taxon>
        <taxon>Glossata</taxon>
        <taxon>Ditrysia</taxon>
        <taxon>Geometroidea</taxon>
        <taxon>Geometridae</taxon>
        <taxon>Larentiinae</taxon>
        <taxon>Operophtera</taxon>
    </lineage>
</organism>
<keyword evidence="1" id="KW-0131">Cell cycle</keyword>
<dbReference type="AlphaFoldDB" id="A0A0L7LH16"/>
<comment type="caution">
    <text evidence="1">The sequence shown here is derived from an EMBL/GenBank/DDBJ whole genome shotgun (WGS) entry which is preliminary data.</text>
</comment>
<reference evidence="1 2" key="1">
    <citation type="journal article" date="2015" name="Genome Biol. Evol.">
        <title>The genome of winter moth (Operophtera brumata) provides a genomic perspective on sexual dimorphism and phenology.</title>
        <authorList>
            <person name="Derks M.F."/>
            <person name="Smit S."/>
            <person name="Salis L."/>
            <person name="Schijlen E."/>
            <person name="Bossers A."/>
            <person name="Mateman C."/>
            <person name="Pijl A.S."/>
            <person name="de Ridder D."/>
            <person name="Groenen M.A."/>
            <person name="Visser M.E."/>
            <person name="Megens H.J."/>
        </authorList>
    </citation>
    <scope>NUCLEOTIDE SEQUENCE [LARGE SCALE GENOMIC DNA]</scope>
    <source>
        <strain evidence="1">WM2013NL</strain>
        <tissue evidence="1">Head and thorax</tissue>
    </source>
</reference>
<protein>
    <submittedName>
        <fullName evidence="1">Putative CDC16 cell division cycle 16-like protein</fullName>
    </submittedName>
</protein>
<proteinExistence type="predicted"/>
<feature type="non-terminal residue" evidence="1">
    <location>
        <position position="1"/>
    </location>
</feature>
<gene>
    <name evidence="1" type="ORF">OBRU01_05367</name>
</gene>
<dbReference type="Proteomes" id="UP000037510">
    <property type="component" value="Unassembled WGS sequence"/>
</dbReference>
<feature type="non-terminal residue" evidence="1">
    <location>
        <position position="125"/>
    </location>
</feature>
<keyword evidence="2" id="KW-1185">Reference proteome</keyword>
<evidence type="ECO:0000313" key="1">
    <source>
        <dbReference type="EMBL" id="KOB74737.1"/>
    </source>
</evidence>